<feature type="coiled-coil region" evidence="6">
    <location>
        <begin position="440"/>
        <end position="474"/>
    </location>
</feature>
<gene>
    <name evidence="9" type="primary">Coro6</name>
    <name evidence="9" type="ORF">CHLCYA_R11288</name>
</gene>
<dbReference type="GO" id="GO:0016477">
    <property type="term" value="P:cell migration"/>
    <property type="evidence" value="ECO:0007669"/>
    <property type="project" value="TreeGrafter"/>
</dbReference>
<dbReference type="FunFam" id="2.130.10.10:FF:000003">
    <property type="entry name" value="Coronin"/>
    <property type="match status" value="1"/>
</dbReference>
<dbReference type="SUPFAM" id="SSF50978">
    <property type="entry name" value="WD40 repeat-like"/>
    <property type="match status" value="1"/>
</dbReference>
<comment type="caution">
    <text evidence="9">The sequence shown here is derived from an EMBL/GenBank/DDBJ whole genome shotgun (WGS) entry which is preliminary data.</text>
</comment>
<dbReference type="EMBL" id="WEZZ01004738">
    <property type="protein sequence ID" value="NXP58341.1"/>
    <property type="molecule type" value="Genomic_DNA"/>
</dbReference>
<keyword evidence="10" id="KW-1185">Reference proteome</keyword>
<feature type="non-terminal residue" evidence="9">
    <location>
        <position position="1"/>
    </location>
</feature>
<dbReference type="InterPro" id="IPR015048">
    <property type="entry name" value="DUF1899"/>
</dbReference>
<dbReference type="GO" id="GO:0007015">
    <property type="term" value="P:actin filament organization"/>
    <property type="evidence" value="ECO:0007669"/>
    <property type="project" value="TreeGrafter"/>
</dbReference>
<evidence type="ECO:0000313" key="9">
    <source>
        <dbReference type="EMBL" id="NXP58341.1"/>
    </source>
</evidence>
<evidence type="ECO:0000256" key="2">
    <source>
        <dbReference type="ARBA" id="ARBA00022737"/>
    </source>
</evidence>
<dbReference type="Gene3D" id="2.130.10.10">
    <property type="entry name" value="YVTN repeat-like/Quinoprotein amine dehydrogenase"/>
    <property type="match status" value="1"/>
</dbReference>
<organism evidence="9 10">
    <name type="scientific">Chloropsis cyanopogon</name>
    <dbReference type="NCBI Taxonomy" id="1218682"/>
    <lineage>
        <taxon>Eukaryota</taxon>
        <taxon>Metazoa</taxon>
        <taxon>Chordata</taxon>
        <taxon>Craniata</taxon>
        <taxon>Vertebrata</taxon>
        <taxon>Euteleostomi</taxon>
        <taxon>Archelosauria</taxon>
        <taxon>Archosauria</taxon>
        <taxon>Dinosauria</taxon>
        <taxon>Saurischia</taxon>
        <taxon>Theropoda</taxon>
        <taxon>Coelurosauria</taxon>
        <taxon>Aves</taxon>
        <taxon>Neognathae</taxon>
        <taxon>Neoaves</taxon>
        <taxon>Telluraves</taxon>
        <taxon>Australaves</taxon>
        <taxon>Passeriformes</taxon>
        <taxon>Corvoidea</taxon>
        <taxon>Irenidae</taxon>
        <taxon>Chloropsis</taxon>
    </lineage>
</organism>
<feature type="repeat" description="WD" evidence="4">
    <location>
        <begin position="176"/>
        <end position="217"/>
    </location>
</feature>
<dbReference type="SMART" id="SM00320">
    <property type="entry name" value="WD40"/>
    <property type="match status" value="3"/>
</dbReference>
<evidence type="ECO:0000256" key="6">
    <source>
        <dbReference type="SAM" id="Coils"/>
    </source>
</evidence>
<dbReference type="InterPro" id="IPR019775">
    <property type="entry name" value="WD40_repeat_CS"/>
</dbReference>
<dbReference type="PANTHER" id="PTHR10856:SF23">
    <property type="entry name" value="CORONIN-6"/>
    <property type="match status" value="1"/>
</dbReference>
<evidence type="ECO:0000256" key="1">
    <source>
        <dbReference type="ARBA" id="ARBA00022574"/>
    </source>
</evidence>
<feature type="region of interest" description="Disordered" evidence="7">
    <location>
        <begin position="414"/>
        <end position="435"/>
    </location>
</feature>
<dbReference type="PANTHER" id="PTHR10856">
    <property type="entry name" value="CORONIN"/>
    <property type="match status" value="1"/>
</dbReference>
<feature type="repeat" description="WD" evidence="4">
    <location>
        <begin position="132"/>
        <end position="174"/>
    </location>
</feature>
<dbReference type="Pfam" id="PF08953">
    <property type="entry name" value="DUF1899"/>
    <property type="match status" value="1"/>
</dbReference>
<keyword evidence="3 6" id="KW-0175">Coiled coil</keyword>
<sequence>AVPPAMSRRVVRQSKFRHVFGQPVKADQMYEDIRVSKVTCDSSFCAVNPKFVAIIVESGGGGAFIVLPLAKTGRVDKNHPLVTGHTAPVLDIDWCPHNDNVIASASEDTTVMVWQIPDYVPVRNITEPVVTLEGHSKRVSIISWHPTARNVLLSAGCDNLVILWNVGTGEMLLALDDMHTDLIYNVGWNRNGSLLVTTCKDKKVRVIDPRKQQILAEKTKPHDGTRPIRAIFVADGKIFTTGFSRMSERQLGLWDLNNFEEPIALQEMDTSNGVLLPFYDADSSIVYLCGKGDSSIRYFEITDEAPYVHYLNTYSSKEPQRGMGFMPKRGLDVSKCEIARFFKLHERKCEPIVMTVPRKSDLFQDDLYPDTPGPEPALEADEWLSGKDAEPILISLRDGYVPIKNRELKVVKKNILDSKPPPGPRRRHSTCDSDFSQPALEEVLEEIRALKETVQAQEKRISDLENKLGQFTNGTD</sequence>
<feature type="repeat" description="WD" evidence="4">
    <location>
        <begin position="82"/>
        <end position="116"/>
    </location>
</feature>
<dbReference type="AlphaFoldDB" id="A0A852APW9"/>
<evidence type="ECO:0000256" key="7">
    <source>
        <dbReference type="SAM" id="MobiDB-lite"/>
    </source>
</evidence>
<dbReference type="PROSITE" id="PS50082">
    <property type="entry name" value="WD_REPEATS_2"/>
    <property type="match status" value="3"/>
</dbReference>
<keyword evidence="1 4" id="KW-0853">WD repeat</keyword>
<dbReference type="Proteomes" id="UP000614263">
    <property type="component" value="Unassembled WGS sequence"/>
</dbReference>
<evidence type="ECO:0000313" key="10">
    <source>
        <dbReference type="Proteomes" id="UP000614263"/>
    </source>
</evidence>
<dbReference type="Pfam" id="PF00400">
    <property type="entry name" value="WD40"/>
    <property type="match status" value="3"/>
</dbReference>
<dbReference type="SMART" id="SM01166">
    <property type="entry name" value="DUF1899"/>
    <property type="match status" value="1"/>
</dbReference>
<evidence type="ECO:0000259" key="8">
    <source>
        <dbReference type="SMART" id="SM01166"/>
    </source>
</evidence>
<name>A0A852APW9_9CORV</name>
<dbReference type="InterPro" id="IPR036322">
    <property type="entry name" value="WD40_repeat_dom_sf"/>
</dbReference>
<dbReference type="PROSITE" id="PS50294">
    <property type="entry name" value="WD_REPEATS_REGION"/>
    <property type="match status" value="2"/>
</dbReference>
<dbReference type="PROSITE" id="PS00678">
    <property type="entry name" value="WD_REPEATS_1"/>
    <property type="match status" value="1"/>
</dbReference>
<dbReference type="InterPro" id="IPR015943">
    <property type="entry name" value="WD40/YVTN_repeat-like_dom_sf"/>
</dbReference>
<evidence type="ECO:0000256" key="5">
    <source>
        <dbReference type="RuleBase" id="RU280818"/>
    </source>
</evidence>
<dbReference type="SMART" id="SM01167">
    <property type="entry name" value="DUF1900"/>
    <property type="match status" value="1"/>
</dbReference>
<evidence type="ECO:0000256" key="4">
    <source>
        <dbReference type="PROSITE-ProRule" id="PRU00221"/>
    </source>
</evidence>
<comment type="similarity">
    <text evidence="5">Belongs to the WD repeat coronin family.</text>
</comment>
<feature type="domain" description="DUF1899" evidence="8">
    <location>
        <begin position="9"/>
        <end position="73"/>
    </location>
</feature>
<protein>
    <recommendedName>
        <fullName evidence="5">Coronin</fullName>
    </recommendedName>
</protein>
<reference evidence="9" key="1">
    <citation type="submission" date="2019-10" db="EMBL/GenBank/DDBJ databases">
        <title>Bird 10,000 Genomes (B10K) Project - Family phase.</title>
        <authorList>
            <person name="Zhang G."/>
        </authorList>
    </citation>
    <scope>NUCLEOTIDE SEQUENCE</scope>
    <source>
        <strain evidence="9">B10K-DU-002-57</strain>
        <tissue evidence="9">Muscle</tissue>
    </source>
</reference>
<dbReference type="InterPro" id="IPR001680">
    <property type="entry name" value="WD40_rpt"/>
</dbReference>
<proteinExistence type="inferred from homology"/>
<keyword evidence="2 5" id="KW-0677">Repeat</keyword>
<dbReference type="GO" id="GO:0051015">
    <property type="term" value="F:actin filament binding"/>
    <property type="evidence" value="ECO:0007669"/>
    <property type="project" value="TreeGrafter"/>
</dbReference>
<dbReference type="Pfam" id="PF16300">
    <property type="entry name" value="WD40_4"/>
    <property type="match status" value="1"/>
</dbReference>
<evidence type="ECO:0000256" key="3">
    <source>
        <dbReference type="ARBA" id="ARBA00023054"/>
    </source>
</evidence>
<feature type="non-terminal residue" evidence="9">
    <location>
        <position position="476"/>
    </location>
</feature>
<accession>A0A852APW9</accession>
<dbReference type="InterPro" id="IPR015505">
    <property type="entry name" value="Coronin"/>
</dbReference>